<evidence type="ECO:0000256" key="5">
    <source>
        <dbReference type="ARBA" id="ARBA00022525"/>
    </source>
</evidence>
<dbReference type="GO" id="GO:0006004">
    <property type="term" value="P:fucose metabolic process"/>
    <property type="evidence" value="ECO:0000318"/>
    <property type="project" value="GO_Central"/>
</dbReference>
<proteinExistence type="inferred from homology"/>
<feature type="domain" description="F5/8 type C" evidence="12">
    <location>
        <begin position="344"/>
        <end position="444"/>
    </location>
</feature>
<feature type="chain" id="PRO_5004807684" description="alpha-L-fucosidase" evidence="11">
    <location>
        <begin position="31"/>
        <end position="516"/>
    </location>
</feature>
<dbReference type="FunFam" id="3.20.20.80:FF:000052">
    <property type="entry name" value="Putative alpha-L-fucosidase 1"/>
    <property type="match status" value="1"/>
</dbReference>
<dbReference type="Proteomes" id="UP000017836">
    <property type="component" value="Unassembled WGS sequence"/>
</dbReference>
<evidence type="ECO:0000256" key="8">
    <source>
        <dbReference type="ARBA" id="ARBA00023180"/>
    </source>
</evidence>
<keyword evidence="14" id="KW-1185">Reference proteome</keyword>
<dbReference type="EC" id="3.2.1.51" evidence="3"/>
<keyword evidence="4" id="KW-0052">Apoplast</keyword>
<evidence type="ECO:0000256" key="4">
    <source>
        <dbReference type="ARBA" id="ARBA00022523"/>
    </source>
</evidence>
<dbReference type="Pfam" id="PF01120">
    <property type="entry name" value="Alpha_L_fucos"/>
    <property type="match status" value="1"/>
</dbReference>
<comment type="similarity">
    <text evidence="2">Belongs to the glycosyl hydrolase 29 family.</text>
</comment>
<dbReference type="Gene3D" id="3.20.20.80">
    <property type="entry name" value="Glycosidases"/>
    <property type="match status" value="1"/>
</dbReference>
<dbReference type="STRING" id="13333.W1NH51"/>
<evidence type="ECO:0000256" key="3">
    <source>
        <dbReference type="ARBA" id="ARBA00012662"/>
    </source>
</evidence>
<evidence type="ECO:0000259" key="12">
    <source>
        <dbReference type="PROSITE" id="PS50022"/>
    </source>
</evidence>
<keyword evidence="8" id="KW-0325">Glycoprotein</keyword>
<dbReference type="InterPro" id="IPR057739">
    <property type="entry name" value="Glyco_hydro_29_N"/>
</dbReference>
<keyword evidence="7" id="KW-0378">Hydrolase</keyword>
<keyword evidence="5" id="KW-0964">Secreted</keyword>
<dbReference type="SUPFAM" id="SSF51445">
    <property type="entry name" value="(Trans)glycosidases"/>
    <property type="match status" value="1"/>
</dbReference>
<sequence>MMRISTPNSSLSLLFLSLNLLLHLFASCSAIPPPLPLLPIPSASQLSWQLGESTMFLHFGPNTFTDSEWGTGHCDPSIFNPVALDPKQWARVAKDAGFSRLIITAKHHDGFCLWPSSLTDYSVRSSKWRNGTGDVVSEVAEAAKEMGLGLGLYLSPWDRHESSYGRTLEYNEFFLGQMTELLSNYGEIKEVWLDGAKGEGEKDMEYKFEEWFHVIHQLQPGAVIFSDAGPDCRWVGDEGGVAGSTCWSLFNASSDTIGHTDYEYSSGGDPHGHDWVPPECDVSIRPGWFWHSSEHPKSALELLDIYYKSVGRNCLLLLNVPPNSSGLISDEDVQVLHDFMKLRHETFSLNLAETATITASSTRGGLNDPKFGPSQVIKEGIYSYWAPEEGAKDGWALYFDFGRPLSFNVLQLQEAIHMGQRVIKYHLDVQKDGEWETIVNGTTVGYKRLQRFQAVESQVLRLSIKKSRADPLISFLGIYLEPPPAIGLELLNFNSNHQARHVRLRDWFWNASKASF</sequence>
<dbReference type="FunFam" id="2.60.120.260:FF:000093">
    <property type="entry name" value="Alpha-L-fucosidase 1"/>
    <property type="match status" value="1"/>
</dbReference>
<dbReference type="SUPFAM" id="SSF49785">
    <property type="entry name" value="Galactose-binding domain-like"/>
    <property type="match status" value="1"/>
</dbReference>
<comment type="subcellular location">
    <subcellularLocation>
        <location evidence="1">Secreted</location>
        <location evidence="1">Extracellular space</location>
        <location evidence="1">Apoplast</location>
    </subcellularLocation>
</comment>
<evidence type="ECO:0000313" key="14">
    <source>
        <dbReference type="Proteomes" id="UP000017836"/>
    </source>
</evidence>
<dbReference type="PROSITE" id="PS51257">
    <property type="entry name" value="PROKAR_LIPOPROTEIN"/>
    <property type="match status" value="1"/>
</dbReference>
<evidence type="ECO:0000256" key="7">
    <source>
        <dbReference type="ARBA" id="ARBA00022801"/>
    </source>
</evidence>
<dbReference type="GO" id="GO:0048046">
    <property type="term" value="C:apoplast"/>
    <property type="evidence" value="ECO:0007669"/>
    <property type="project" value="UniProtKB-SubCell"/>
</dbReference>
<dbReference type="eggNOG" id="KOG3340">
    <property type="taxonomic scope" value="Eukaryota"/>
</dbReference>
<organism evidence="13 14">
    <name type="scientific">Amborella trichopoda</name>
    <dbReference type="NCBI Taxonomy" id="13333"/>
    <lineage>
        <taxon>Eukaryota</taxon>
        <taxon>Viridiplantae</taxon>
        <taxon>Streptophyta</taxon>
        <taxon>Embryophyta</taxon>
        <taxon>Tracheophyta</taxon>
        <taxon>Spermatophyta</taxon>
        <taxon>Magnoliopsida</taxon>
        <taxon>Amborellales</taxon>
        <taxon>Amborellaceae</taxon>
        <taxon>Amborella</taxon>
    </lineage>
</organism>
<reference evidence="14" key="1">
    <citation type="journal article" date="2013" name="Science">
        <title>The Amborella genome and the evolution of flowering plants.</title>
        <authorList>
            <consortium name="Amborella Genome Project"/>
        </authorList>
    </citation>
    <scope>NUCLEOTIDE SEQUENCE [LARGE SCALE GENOMIC DNA]</scope>
</reference>
<keyword evidence="9" id="KW-0326">Glycosidase</keyword>
<dbReference type="KEGG" id="atr:18422727"/>
<evidence type="ECO:0000256" key="6">
    <source>
        <dbReference type="ARBA" id="ARBA00022729"/>
    </source>
</evidence>
<dbReference type="PANTHER" id="PTHR10030">
    <property type="entry name" value="ALPHA-L-FUCOSIDASE"/>
    <property type="match status" value="1"/>
</dbReference>
<dbReference type="OMA" id="YFFDSWF"/>
<evidence type="ECO:0000256" key="9">
    <source>
        <dbReference type="ARBA" id="ARBA00023295"/>
    </source>
</evidence>
<accession>W1NH51</accession>
<dbReference type="GO" id="GO:0016139">
    <property type="term" value="P:glycoside catabolic process"/>
    <property type="evidence" value="ECO:0000318"/>
    <property type="project" value="GO_Central"/>
</dbReference>
<dbReference type="HOGENOM" id="CLU_002934_7_1_1"/>
<dbReference type="Gene3D" id="2.60.120.260">
    <property type="entry name" value="Galactose-binding domain-like"/>
    <property type="match status" value="1"/>
</dbReference>
<keyword evidence="6 11" id="KW-0732">Signal</keyword>
<feature type="signal peptide" evidence="11">
    <location>
        <begin position="1"/>
        <end position="30"/>
    </location>
</feature>
<dbReference type="InterPro" id="IPR008979">
    <property type="entry name" value="Galactose-bd-like_sf"/>
</dbReference>
<dbReference type="AlphaFoldDB" id="W1NH51"/>
<dbReference type="InterPro" id="IPR017853">
    <property type="entry name" value="GH"/>
</dbReference>
<evidence type="ECO:0000256" key="10">
    <source>
        <dbReference type="ARBA" id="ARBA00081661"/>
    </source>
</evidence>
<gene>
    <name evidence="13" type="ORF">AMTR_s00009p00020370</name>
</gene>
<dbReference type="EMBL" id="KI397501">
    <property type="protein sequence ID" value="ERM94818.1"/>
    <property type="molecule type" value="Genomic_DNA"/>
</dbReference>
<dbReference type="GO" id="GO:0005764">
    <property type="term" value="C:lysosome"/>
    <property type="evidence" value="ECO:0000318"/>
    <property type="project" value="GO_Central"/>
</dbReference>
<dbReference type="Gramene" id="ERM94818">
    <property type="protein sequence ID" value="ERM94818"/>
    <property type="gene ID" value="AMTR_s00009p00020370"/>
</dbReference>
<evidence type="ECO:0000256" key="11">
    <source>
        <dbReference type="SAM" id="SignalP"/>
    </source>
</evidence>
<evidence type="ECO:0000256" key="1">
    <source>
        <dbReference type="ARBA" id="ARBA00004271"/>
    </source>
</evidence>
<dbReference type="GO" id="GO:0004560">
    <property type="term" value="F:alpha-L-fucosidase activity"/>
    <property type="evidence" value="ECO:0000318"/>
    <property type="project" value="GO_Central"/>
</dbReference>
<dbReference type="InterPro" id="IPR000933">
    <property type="entry name" value="Glyco_hydro_29"/>
</dbReference>
<evidence type="ECO:0000256" key="2">
    <source>
        <dbReference type="ARBA" id="ARBA00007951"/>
    </source>
</evidence>
<dbReference type="SMART" id="SM00812">
    <property type="entry name" value="Alpha_L_fucos"/>
    <property type="match status" value="1"/>
</dbReference>
<dbReference type="InterPro" id="IPR000421">
    <property type="entry name" value="FA58C"/>
</dbReference>
<protein>
    <recommendedName>
        <fullName evidence="3">alpha-L-fucosidase</fullName>
        <ecNumber evidence="3">3.2.1.51</ecNumber>
    </recommendedName>
    <alternativeName>
        <fullName evidence="10">Alpha-L-fucoside fucohydrolase</fullName>
    </alternativeName>
</protein>
<evidence type="ECO:0000313" key="13">
    <source>
        <dbReference type="EMBL" id="ERM94818.1"/>
    </source>
</evidence>
<dbReference type="PROSITE" id="PS50022">
    <property type="entry name" value="FA58C_3"/>
    <property type="match status" value="1"/>
</dbReference>
<dbReference type="OrthoDB" id="6039950at2759"/>
<name>W1NH51_AMBTC</name>
<dbReference type="PANTHER" id="PTHR10030:SF27">
    <property type="entry name" value="ALPHA-L-FUCOSIDASE 1"/>
    <property type="match status" value="1"/>
</dbReference>